<comment type="caution">
    <text evidence="1">The sequence shown here is derived from an EMBL/GenBank/DDBJ whole genome shotgun (WGS) entry which is preliminary data.</text>
</comment>
<reference evidence="1 2" key="1">
    <citation type="submission" date="2018-08" db="EMBL/GenBank/DDBJ databases">
        <title>Genomic Encyclopedia of Type Strains, Phase III (KMG-III): the genomes of soil and plant-associated and newly described type strains.</title>
        <authorList>
            <person name="Whitman W."/>
        </authorList>
    </citation>
    <scope>NUCLEOTIDE SEQUENCE [LARGE SCALE GENOMIC DNA]</scope>
    <source>
        <strain evidence="1 2">325-5</strain>
    </source>
</reference>
<accession>A0A3D9RRH5</accession>
<organism evidence="1 2">
    <name type="scientific">Lutibacter oceani</name>
    <dbReference type="NCBI Taxonomy" id="1853311"/>
    <lineage>
        <taxon>Bacteria</taxon>
        <taxon>Pseudomonadati</taxon>
        <taxon>Bacteroidota</taxon>
        <taxon>Flavobacteriia</taxon>
        <taxon>Flavobacteriales</taxon>
        <taxon>Flavobacteriaceae</taxon>
        <taxon>Lutibacter</taxon>
    </lineage>
</organism>
<keyword evidence="2" id="KW-1185">Reference proteome</keyword>
<gene>
    <name evidence="1" type="ORF">BX611_1631</name>
</gene>
<dbReference type="AlphaFoldDB" id="A0A3D9RRH5"/>
<dbReference type="RefSeq" id="WP_115879948.1">
    <property type="nucleotide sequence ID" value="NZ_QTTQ01000010.1"/>
</dbReference>
<evidence type="ECO:0000313" key="2">
    <source>
        <dbReference type="Proteomes" id="UP000256429"/>
    </source>
</evidence>
<name>A0A3D9RRH5_9FLAO</name>
<dbReference type="OrthoDB" id="840060at2"/>
<dbReference type="Proteomes" id="UP000256429">
    <property type="component" value="Unassembled WGS sequence"/>
</dbReference>
<evidence type="ECO:0000313" key="1">
    <source>
        <dbReference type="EMBL" id="REE82088.1"/>
    </source>
</evidence>
<dbReference type="EMBL" id="QTTQ01000010">
    <property type="protein sequence ID" value="REE82088.1"/>
    <property type="molecule type" value="Genomic_DNA"/>
</dbReference>
<protein>
    <submittedName>
        <fullName evidence="1">Uncharacterized protein</fullName>
    </submittedName>
</protein>
<proteinExistence type="predicted"/>
<sequence length="70" mass="8490">MARAMFEYTKTVLEKVSFNLELFKKELEKAVNRLLPYEVKELYFWLQEFTYNKPDLHKCLALVESKKRSL</sequence>